<proteinExistence type="predicted"/>
<sequence length="121" mass="13320">MKIEKIRWISEAGQEAEVHLSDGSRACVAFCQPCEYEVGAAVAGPLRAFMTKNVMLSYEQDVSLRNTNDNLFAYRCTARVIDPQHGLVCVGGLKIELDERIPAGVGGGDLVDFECARLDLW</sequence>
<dbReference type="RefSeq" id="WP_116304368.1">
    <property type="nucleotide sequence ID" value="NZ_NFZV01000065.1"/>
</dbReference>
<organism evidence="1 2">
    <name type="scientific">Alkalilimnicola ehrlichii</name>
    <dbReference type="NCBI Taxonomy" id="351052"/>
    <lineage>
        <taxon>Bacteria</taxon>
        <taxon>Pseudomonadati</taxon>
        <taxon>Pseudomonadota</taxon>
        <taxon>Gammaproteobacteria</taxon>
        <taxon>Chromatiales</taxon>
        <taxon>Ectothiorhodospiraceae</taxon>
        <taxon>Alkalilimnicola</taxon>
    </lineage>
</organism>
<evidence type="ECO:0000313" key="1">
    <source>
        <dbReference type="EMBL" id="RFA31091.1"/>
    </source>
</evidence>
<accession>A0A3E0WEX3</accession>
<comment type="caution">
    <text evidence="1">The sequence shown here is derived from an EMBL/GenBank/DDBJ whole genome shotgun (WGS) entry which is preliminary data.</text>
</comment>
<dbReference type="EMBL" id="NFZW01000059">
    <property type="protein sequence ID" value="RFA31091.1"/>
    <property type="molecule type" value="Genomic_DNA"/>
</dbReference>
<dbReference type="OrthoDB" id="7007761at2"/>
<name>A0A3E0WEX3_9GAMM</name>
<keyword evidence="2" id="KW-1185">Reference proteome</keyword>
<dbReference type="AlphaFoldDB" id="A0A3E0WEX3"/>
<gene>
    <name evidence="1" type="ORF">CAL65_22560</name>
</gene>
<protein>
    <submittedName>
        <fullName evidence="1">Uncharacterized protein</fullName>
    </submittedName>
</protein>
<reference evidence="2" key="1">
    <citation type="submission" date="2017-05" db="EMBL/GenBank/DDBJ databases">
        <authorList>
            <person name="Sharma S."/>
            <person name="Sidhu C."/>
            <person name="Pinnaka A.K."/>
        </authorList>
    </citation>
    <scope>NUCLEOTIDE SEQUENCE [LARGE SCALE GENOMIC DNA]</scope>
    <source>
        <strain evidence="2">AK93</strain>
    </source>
</reference>
<evidence type="ECO:0000313" key="2">
    <source>
        <dbReference type="Proteomes" id="UP000256763"/>
    </source>
</evidence>
<dbReference type="Proteomes" id="UP000256763">
    <property type="component" value="Unassembled WGS sequence"/>
</dbReference>